<evidence type="ECO:0000259" key="1">
    <source>
        <dbReference type="Pfam" id="PF13274"/>
    </source>
</evidence>
<keyword evidence="3" id="KW-1185">Reference proteome</keyword>
<dbReference type="Pfam" id="PF13274">
    <property type="entry name" value="SocA_Panacea"/>
    <property type="match status" value="1"/>
</dbReference>
<protein>
    <submittedName>
        <fullName evidence="2">Type II toxin-antitoxin system antitoxin SocA domain-containing protein</fullName>
    </submittedName>
</protein>
<dbReference type="EMBL" id="JBDIME010000024">
    <property type="protein sequence ID" value="MEN2792143.1"/>
    <property type="molecule type" value="Genomic_DNA"/>
</dbReference>
<reference evidence="2 3" key="1">
    <citation type="submission" date="2024-05" db="EMBL/GenBank/DDBJ databases">
        <authorList>
            <person name="Liu Q."/>
            <person name="Xin Y.-H."/>
        </authorList>
    </citation>
    <scope>NUCLEOTIDE SEQUENCE [LARGE SCALE GENOMIC DNA]</scope>
    <source>
        <strain evidence="2 3">CGMCC 1.10181</strain>
    </source>
</reference>
<evidence type="ECO:0000313" key="2">
    <source>
        <dbReference type="EMBL" id="MEN2792143.1"/>
    </source>
</evidence>
<feature type="domain" description="Antitoxin SocA-like Panacea" evidence="1">
    <location>
        <begin position="39"/>
        <end position="142"/>
    </location>
</feature>
<accession>A0ABU9Y8K1</accession>
<dbReference type="InterPro" id="IPR025272">
    <property type="entry name" value="SocA_Panacea"/>
</dbReference>
<dbReference type="RefSeq" id="WP_345840523.1">
    <property type="nucleotide sequence ID" value="NZ_JBDIME010000024.1"/>
</dbReference>
<evidence type="ECO:0000313" key="3">
    <source>
        <dbReference type="Proteomes" id="UP001419910"/>
    </source>
</evidence>
<proteinExistence type="predicted"/>
<name>A0ABU9Y8K1_9SPHN</name>
<organism evidence="2 3">
    <name type="scientific">Sphingomonas oligophenolica</name>
    <dbReference type="NCBI Taxonomy" id="301154"/>
    <lineage>
        <taxon>Bacteria</taxon>
        <taxon>Pseudomonadati</taxon>
        <taxon>Pseudomonadota</taxon>
        <taxon>Alphaproteobacteria</taxon>
        <taxon>Sphingomonadales</taxon>
        <taxon>Sphingomonadaceae</taxon>
        <taxon>Sphingomonas</taxon>
    </lineage>
</organism>
<sequence length="172" mass="19874">MHIQGIKDLNVNQNPKAIANLILEVANTLGTRASNLSVNKIAYFAHGSYLAKYKKPLIDAKIEAWQFGPVFREIYHEFKKCGDKPINFFAKELNLETGEMEVARYELPVEEEEFLRDVIESYLKMTPGYLVEKSHLADSPWHNAWYHEGRINPGMEISDTAILEYFTDQVRH</sequence>
<gene>
    <name evidence="2" type="ORF">ABC974_21110</name>
</gene>
<comment type="caution">
    <text evidence="2">The sequence shown here is derived from an EMBL/GenBank/DDBJ whole genome shotgun (WGS) entry which is preliminary data.</text>
</comment>
<dbReference type="Proteomes" id="UP001419910">
    <property type="component" value="Unassembled WGS sequence"/>
</dbReference>